<evidence type="ECO:0000313" key="4">
    <source>
        <dbReference type="EMBL" id="DAG04452.1"/>
    </source>
</evidence>
<keyword evidence="1" id="KW-0175">Coiled coil</keyword>
<proteinExistence type="predicted"/>
<feature type="transmembrane region" description="Helical" evidence="3">
    <location>
        <begin position="6"/>
        <end position="22"/>
    </location>
</feature>
<protein>
    <submittedName>
        <fullName evidence="4">Shock protein A</fullName>
    </submittedName>
</protein>
<feature type="coiled-coil region" evidence="1">
    <location>
        <begin position="73"/>
        <end position="154"/>
    </location>
</feature>
<feature type="region of interest" description="Disordered" evidence="2">
    <location>
        <begin position="206"/>
        <end position="231"/>
    </location>
</feature>
<organism evidence="4">
    <name type="scientific">Siphoviridae sp. ctDXu9</name>
    <dbReference type="NCBI Taxonomy" id="2825387"/>
    <lineage>
        <taxon>Viruses</taxon>
        <taxon>Duplodnaviria</taxon>
        <taxon>Heunggongvirae</taxon>
        <taxon>Uroviricota</taxon>
        <taxon>Caudoviricetes</taxon>
    </lineage>
</organism>
<dbReference type="EMBL" id="BK016244">
    <property type="protein sequence ID" value="DAG04452.1"/>
    <property type="molecule type" value="Genomic_DNA"/>
</dbReference>
<name>A0A8S5VCK5_9CAUD</name>
<evidence type="ECO:0000256" key="3">
    <source>
        <dbReference type="SAM" id="Phobius"/>
    </source>
</evidence>
<evidence type="ECO:0000256" key="2">
    <source>
        <dbReference type="SAM" id="MobiDB-lite"/>
    </source>
</evidence>
<keyword evidence="3" id="KW-0812">Transmembrane</keyword>
<keyword evidence="3" id="KW-1133">Transmembrane helix</keyword>
<reference evidence="4" key="1">
    <citation type="journal article" date="2021" name="Proc. Natl. Acad. Sci. U.S.A.">
        <title>A Catalog of Tens of Thousands of Viruses from Human Metagenomes Reveals Hidden Associations with Chronic Diseases.</title>
        <authorList>
            <person name="Tisza M.J."/>
            <person name="Buck C.B."/>
        </authorList>
    </citation>
    <scope>NUCLEOTIDE SEQUENCE</scope>
    <source>
        <strain evidence="4">CtDXu9</strain>
    </source>
</reference>
<sequence>MKITFGAVLLIAIIIAAFFFFRSKTGKRVKTRATGTATEAIIKDASTPEGAKAYYNEAIDAKKDQYNKANQIYTQMLGKITSYEEQLRALQKENMQLNLNINACIDKGDDEGAKVYLKKQQDAEDKIAVLKDTLKELRSNATAQKEMLDSALQAVNDLKSEKDKAILTLETAQVTKSLQVTPGASDKEEDKMLEVVREGIKKQKEAADGTKAAFDASADVQQKRLDKKMKDEAIDKKLQELKARKGK</sequence>
<accession>A0A8S5VCK5</accession>
<keyword evidence="3" id="KW-0472">Membrane</keyword>
<evidence type="ECO:0000256" key="1">
    <source>
        <dbReference type="SAM" id="Coils"/>
    </source>
</evidence>
<feature type="compositionally biased region" description="Basic and acidic residues" evidence="2">
    <location>
        <begin position="221"/>
        <end position="231"/>
    </location>
</feature>